<keyword evidence="1 4" id="KW-0489">Methyltransferase</keyword>
<keyword evidence="2 4" id="KW-0808">Transferase</keyword>
<sequence length="232" mass="25499">MDSLSTPEVTRVLDRIYREAERTDPAVFDHIIAEIERTGGPKSAQYWAKELDRAYMPVAPDVGRLLYILTRTRRPRLIVEFGTSFGISAIHLASALRDNGAGRLVCTELNPIKAARARENLRSTGLADLVDLREGDALQTLTDGLDEGVDMVLLDGWKEIYLPVLQLLEPRLNPGALVIADDTTVYPESVTPYLEYVRKEESGYLSVSVPLDDGLELSFCAGGGRARAGNAP</sequence>
<dbReference type="Proteomes" id="UP000075420">
    <property type="component" value="Unassembled WGS sequence"/>
</dbReference>
<dbReference type="PANTHER" id="PTHR43167:SF1">
    <property type="entry name" value="PUTATIVE (AFU_ORTHOLOGUE AFUA_6G01830)-RELATED"/>
    <property type="match status" value="1"/>
</dbReference>
<dbReference type="PANTHER" id="PTHR43167">
    <property type="entry name" value="PUTATIVE (AFU_ORTHOLOGUE AFUA_6G01830)-RELATED"/>
    <property type="match status" value="1"/>
</dbReference>
<dbReference type="InterPro" id="IPR002935">
    <property type="entry name" value="SAM_O-MeTrfase"/>
</dbReference>
<keyword evidence="3" id="KW-0949">S-adenosyl-L-methionine</keyword>
<dbReference type="EMBL" id="JELY01002129">
    <property type="protein sequence ID" value="KYF53508.1"/>
    <property type="molecule type" value="Genomic_DNA"/>
</dbReference>
<proteinExistence type="predicted"/>
<dbReference type="GO" id="GO:0008171">
    <property type="term" value="F:O-methyltransferase activity"/>
    <property type="evidence" value="ECO:0007669"/>
    <property type="project" value="InterPro"/>
</dbReference>
<protein>
    <submittedName>
        <fullName evidence="4">Methyltransferase</fullName>
    </submittedName>
</protein>
<evidence type="ECO:0000256" key="1">
    <source>
        <dbReference type="ARBA" id="ARBA00022603"/>
    </source>
</evidence>
<evidence type="ECO:0000256" key="3">
    <source>
        <dbReference type="ARBA" id="ARBA00022691"/>
    </source>
</evidence>
<dbReference type="InterPro" id="IPR029063">
    <property type="entry name" value="SAM-dependent_MTases_sf"/>
</dbReference>
<dbReference type="GO" id="GO:0032259">
    <property type="term" value="P:methylation"/>
    <property type="evidence" value="ECO:0007669"/>
    <property type="project" value="UniProtKB-KW"/>
</dbReference>
<evidence type="ECO:0000313" key="5">
    <source>
        <dbReference type="Proteomes" id="UP000075420"/>
    </source>
</evidence>
<organism evidence="4 5">
    <name type="scientific">Sorangium cellulosum</name>
    <name type="common">Polyangium cellulosum</name>
    <dbReference type="NCBI Taxonomy" id="56"/>
    <lineage>
        <taxon>Bacteria</taxon>
        <taxon>Pseudomonadati</taxon>
        <taxon>Myxococcota</taxon>
        <taxon>Polyangia</taxon>
        <taxon>Polyangiales</taxon>
        <taxon>Polyangiaceae</taxon>
        <taxon>Sorangium</taxon>
    </lineage>
</organism>
<dbReference type="Gene3D" id="3.40.50.150">
    <property type="entry name" value="Vaccinia Virus protein VP39"/>
    <property type="match status" value="1"/>
</dbReference>
<comment type="caution">
    <text evidence="4">The sequence shown here is derived from an EMBL/GenBank/DDBJ whole genome shotgun (WGS) entry which is preliminary data.</text>
</comment>
<evidence type="ECO:0000256" key="2">
    <source>
        <dbReference type="ARBA" id="ARBA00022679"/>
    </source>
</evidence>
<reference evidence="4 5" key="1">
    <citation type="submission" date="2014-02" db="EMBL/GenBank/DDBJ databases">
        <title>The small core and large imbalanced accessory genome model reveals a collaborative survival strategy of Sorangium cellulosum strains in nature.</title>
        <authorList>
            <person name="Han K."/>
            <person name="Peng R."/>
            <person name="Blom J."/>
            <person name="Li Y.-Z."/>
        </authorList>
    </citation>
    <scope>NUCLEOTIDE SEQUENCE [LARGE SCALE GENOMIC DNA]</scope>
    <source>
        <strain evidence="4 5">So0157-25</strain>
    </source>
</reference>
<gene>
    <name evidence="4" type="ORF">BE08_37325</name>
</gene>
<dbReference type="Pfam" id="PF13578">
    <property type="entry name" value="Methyltransf_24"/>
    <property type="match status" value="1"/>
</dbReference>
<dbReference type="AlphaFoldDB" id="A0A150PDC7"/>
<accession>A0A150PDC7</accession>
<evidence type="ECO:0000313" key="4">
    <source>
        <dbReference type="EMBL" id="KYF53508.1"/>
    </source>
</evidence>
<name>A0A150PDC7_SORCE</name>
<dbReference type="PROSITE" id="PS51682">
    <property type="entry name" value="SAM_OMT_I"/>
    <property type="match status" value="1"/>
</dbReference>
<dbReference type="SUPFAM" id="SSF53335">
    <property type="entry name" value="S-adenosyl-L-methionine-dependent methyltransferases"/>
    <property type="match status" value="1"/>
</dbReference>